<organism evidence="2 3">
    <name type="scientific">Asprobacillus argus</name>
    <dbReference type="NCBI Taxonomy" id="3076534"/>
    <lineage>
        <taxon>Bacteria</taxon>
        <taxon>Pseudomonadati</taxon>
        <taxon>Bacteroidota</taxon>
        <taxon>Flavobacteriia</taxon>
        <taxon>Flavobacteriales</taxon>
        <taxon>Flavobacteriaceae</taxon>
        <taxon>Asprobacillus</taxon>
    </lineage>
</organism>
<gene>
    <name evidence="2" type="ORF">RQM59_03160</name>
</gene>
<comment type="caution">
    <text evidence="2">The sequence shown here is derived from an EMBL/GenBank/DDBJ whole genome shotgun (WGS) entry which is preliminary data.</text>
</comment>
<keyword evidence="3" id="KW-1185">Reference proteome</keyword>
<sequence length="158" mass="18735">MKKHLILSVVLLLSSCLFFCHSQKKGEWKLFKDDVKKYSIKYPNKWKAKGGKGGFLTGEKTSFIDASWMVVFADHDNLERIHFFFNENELEKGDKLLKKEILINSIKGWSFVITNPKRPDEYNEYVLLKTKSRWFLFLNDGIKDDRFAFFYNSFKLLD</sequence>
<evidence type="ECO:0000313" key="2">
    <source>
        <dbReference type="EMBL" id="MDT7831361.1"/>
    </source>
</evidence>
<feature type="chain" id="PRO_5046079169" description="Lipoprotein" evidence="1">
    <location>
        <begin position="23"/>
        <end position="158"/>
    </location>
</feature>
<dbReference type="EMBL" id="JAVTTO010000001">
    <property type="protein sequence ID" value="MDT7831361.1"/>
    <property type="molecule type" value="Genomic_DNA"/>
</dbReference>
<dbReference type="Proteomes" id="UP001257277">
    <property type="component" value="Unassembled WGS sequence"/>
</dbReference>
<keyword evidence="1" id="KW-0732">Signal</keyword>
<reference evidence="2 3" key="1">
    <citation type="submission" date="2023-09" db="EMBL/GenBank/DDBJ databases">
        <title>Novel taxa isolated from Blanes Bay.</title>
        <authorList>
            <person name="Rey-Velasco X."/>
            <person name="Lucena T."/>
        </authorList>
    </citation>
    <scope>NUCLEOTIDE SEQUENCE [LARGE SCALE GENOMIC DNA]</scope>
    <source>
        <strain evidence="2 3">S356</strain>
    </source>
</reference>
<accession>A0ABU3LDI2</accession>
<dbReference type="PROSITE" id="PS51257">
    <property type="entry name" value="PROKAR_LIPOPROTEIN"/>
    <property type="match status" value="1"/>
</dbReference>
<evidence type="ECO:0000256" key="1">
    <source>
        <dbReference type="SAM" id="SignalP"/>
    </source>
</evidence>
<evidence type="ECO:0000313" key="3">
    <source>
        <dbReference type="Proteomes" id="UP001257277"/>
    </source>
</evidence>
<name>A0ABU3LDI2_9FLAO</name>
<evidence type="ECO:0008006" key="4">
    <source>
        <dbReference type="Google" id="ProtNLM"/>
    </source>
</evidence>
<feature type="signal peptide" evidence="1">
    <location>
        <begin position="1"/>
        <end position="22"/>
    </location>
</feature>
<protein>
    <recommendedName>
        <fullName evidence="4">Lipoprotein</fullName>
    </recommendedName>
</protein>
<proteinExistence type="predicted"/>
<dbReference type="RefSeq" id="WP_349240608.1">
    <property type="nucleotide sequence ID" value="NZ_JAVTTO010000001.1"/>
</dbReference>